<dbReference type="GO" id="GO:0005930">
    <property type="term" value="C:axoneme"/>
    <property type="evidence" value="ECO:0007669"/>
    <property type="project" value="UniProtKB-SubCell"/>
</dbReference>
<evidence type="ECO:0000256" key="2">
    <source>
        <dbReference type="ARBA" id="ARBA00009205"/>
    </source>
</evidence>
<evidence type="ECO:0000313" key="8">
    <source>
        <dbReference type="Proteomes" id="UP000193642"/>
    </source>
</evidence>
<proteinExistence type="inferred from homology"/>
<protein>
    <recommendedName>
        <fullName evidence="3">Cilia- and flagella-associated protein 300</fullName>
    </recommendedName>
</protein>
<dbReference type="EMBL" id="MCGO01000059">
    <property type="protein sequence ID" value="ORY36014.1"/>
    <property type="molecule type" value="Genomic_DNA"/>
</dbReference>
<reference evidence="7 8" key="1">
    <citation type="submission" date="2016-07" db="EMBL/GenBank/DDBJ databases">
        <title>Pervasive Adenine N6-methylation of Active Genes in Fungi.</title>
        <authorList>
            <consortium name="DOE Joint Genome Institute"/>
            <person name="Mondo S.J."/>
            <person name="Dannebaum R.O."/>
            <person name="Kuo R.C."/>
            <person name="Labutti K."/>
            <person name="Haridas S."/>
            <person name="Kuo A."/>
            <person name="Salamov A."/>
            <person name="Ahrendt S.R."/>
            <person name="Lipzen A."/>
            <person name="Sullivan W."/>
            <person name="Andreopoulos W.B."/>
            <person name="Clum A."/>
            <person name="Lindquist E."/>
            <person name="Daum C."/>
            <person name="Ramamoorthy G.K."/>
            <person name="Gryganskyi A."/>
            <person name="Culley D."/>
            <person name="Magnuson J.K."/>
            <person name="James T.Y."/>
            <person name="O'Malley M.A."/>
            <person name="Stajich J.E."/>
            <person name="Spatafora J.W."/>
            <person name="Visel A."/>
            <person name="Grigoriev I.V."/>
        </authorList>
    </citation>
    <scope>NUCLEOTIDE SEQUENCE [LARGE SCALE GENOMIC DNA]</scope>
    <source>
        <strain evidence="7 8">JEL800</strain>
    </source>
</reference>
<dbReference type="AlphaFoldDB" id="A0A1Y2BMM8"/>
<evidence type="ECO:0000313" key="7">
    <source>
        <dbReference type="EMBL" id="ORY36014.1"/>
    </source>
</evidence>
<keyword evidence="8" id="KW-1185">Reference proteome</keyword>
<comment type="similarity">
    <text evidence="2">Belongs to the CFAP300 family.</text>
</comment>
<dbReference type="PANTHER" id="PTHR31078">
    <property type="entry name" value="CILIA- AND FLAGELLA-ASSOCIATED PROTEIN 300"/>
    <property type="match status" value="1"/>
</dbReference>
<evidence type="ECO:0000256" key="5">
    <source>
        <dbReference type="ARBA" id="ARBA00023212"/>
    </source>
</evidence>
<accession>A0A1Y2BMM8</accession>
<evidence type="ECO:0000256" key="4">
    <source>
        <dbReference type="ARBA" id="ARBA00022490"/>
    </source>
</evidence>
<dbReference type="Pfam" id="PF14926">
    <property type="entry name" value="CFAP300"/>
    <property type="match status" value="1"/>
</dbReference>
<keyword evidence="4" id="KW-0963">Cytoplasm</keyword>
<dbReference type="STRING" id="329046.A0A1Y2BMM8"/>
<evidence type="ECO:0000256" key="3">
    <source>
        <dbReference type="ARBA" id="ARBA00022174"/>
    </source>
</evidence>
<dbReference type="OrthoDB" id="10259249at2759"/>
<dbReference type="Proteomes" id="UP000193642">
    <property type="component" value="Unassembled WGS sequence"/>
</dbReference>
<evidence type="ECO:0000256" key="6">
    <source>
        <dbReference type="ARBA" id="ARBA00023273"/>
    </source>
</evidence>
<dbReference type="PANTHER" id="PTHR31078:SF1">
    <property type="entry name" value="CILIA- AND FLAGELLA-ASSOCIATED PROTEIN 300"/>
    <property type="match status" value="1"/>
</dbReference>
<dbReference type="InterPro" id="IPR029416">
    <property type="entry name" value="CFAP300"/>
</dbReference>
<keyword evidence="5" id="KW-0206">Cytoskeleton</keyword>
<name>A0A1Y2BMM8_9FUNG</name>
<keyword evidence="6" id="KW-0966">Cell projection</keyword>
<organism evidence="7 8">
    <name type="scientific">Rhizoclosmatium globosum</name>
    <dbReference type="NCBI Taxonomy" id="329046"/>
    <lineage>
        <taxon>Eukaryota</taxon>
        <taxon>Fungi</taxon>
        <taxon>Fungi incertae sedis</taxon>
        <taxon>Chytridiomycota</taxon>
        <taxon>Chytridiomycota incertae sedis</taxon>
        <taxon>Chytridiomycetes</taxon>
        <taxon>Chytridiales</taxon>
        <taxon>Chytriomycetaceae</taxon>
        <taxon>Rhizoclosmatium</taxon>
    </lineage>
</organism>
<gene>
    <name evidence="7" type="ORF">BCR33DRAFT_491664</name>
</gene>
<comment type="subcellular location">
    <subcellularLocation>
        <location evidence="1">Cytoplasm</location>
        <location evidence="1">Cytoskeleton</location>
        <location evidence="1">Cilium axoneme</location>
    </subcellularLocation>
</comment>
<evidence type="ECO:0000256" key="1">
    <source>
        <dbReference type="ARBA" id="ARBA00004430"/>
    </source>
</evidence>
<comment type="caution">
    <text evidence="7">The sequence shown here is derived from an EMBL/GenBank/DDBJ whole genome shotgun (WGS) entry which is preliminary data.</text>
</comment>
<sequence length="334" mass="38449">MAFNTTNNDTTSPEIEELPTLLQTESSKAAAASHLAHPHVTRKPLIIDLSKEAEDEKQSTAAAAEQVHTAFEFLNVNEPRFKFSWMEKARLTGWEDKDVQAHLFKWGMQEHCYLKRFTFDRNLGPYEVDGFLLDFFNDAEVQKQLKVQCTMDRWGNLGRVSKVEKEETMHTVTSLTFFDRLTTKADIIRVDGSIRKCMDEYTDGGFLVADELRKCLLMPEAETYPVFSEADRREFVFHVFKAVCLGGRLCQYEDEIGPYLDATKKIYKDLISVTKDRETGKLAVSSHVFQIKSLESSVSPLFPIQHPQNFCYISVDPVKRYVNVFYHASDVYYN</sequence>